<gene>
    <name evidence="5" type="primary">rpmH</name>
    <name evidence="7" type="ORF">COV23_00145</name>
</gene>
<keyword evidence="2 5" id="KW-0689">Ribosomal protein</keyword>
<dbReference type="NCBIfam" id="TIGR01030">
    <property type="entry name" value="rpmH_bact"/>
    <property type="match status" value="1"/>
</dbReference>
<evidence type="ECO:0000256" key="3">
    <source>
        <dbReference type="ARBA" id="ARBA00023274"/>
    </source>
</evidence>
<proteinExistence type="inferred from homology"/>
<dbReference type="AlphaFoldDB" id="A0A2H0RCU7"/>
<feature type="compositionally biased region" description="Basic residues" evidence="6">
    <location>
        <begin position="8"/>
        <end position="19"/>
    </location>
</feature>
<feature type="compositionally biased region" description="Basic residues" evidence="6">
    <location>
        <begin position="29"/>
        <end position="44"/>
    </location>
</feature>
<evidence type="ECO:0000256" key="5">
    <source>
        <dbReference type="HAMAP-Rule" id="MF_00391"/>
    </source>
</evidence>
<dbReference type="InterPro" id="IPR000271">
    <property type="entry name" value="Ribosomal_bL34"/>
</dbReference>
<sequence length="44" mass="5114">MSTTFQPNKRKRKRTHGFLKRTSSAGGRKVLKSRRQKGRKKVSV</sequence>
<dbReference type="HAMAP" id="MF_00391">
    <property type="entry name" value="Ribosomal_bL34"/>
    <property type="match status" value="1"/>
</dbReference>
<name>A0A2H0RCU7_9BACT</name>
<organism evidence="7 8">
    <name type="scientific">Candidatus Wolfebacteria bacterium CG10_big_fil_rev_8_21_14_0_10_31_9</name>
    <dbReference type="NCBI Taxonomy" id="1975070"/>
    <lineage>
        <taxon>Bacteria</taxon>
        <taxon>Candidatus Wolfeibacteriota</taxon>
    </lineage>
</organism>
<dbReference type="GO" id="GO:0006412">
    <property type="term" value="P:translation"/>
    <property type="evidence" value="ECO:0007669"/>
    <property type="project" value="UniProtKB-UniRule"/>
</dbReference>
<evidence type="ECO:0000313" key="8">
    <source>
        <dbReference type="Proteomes" id="UP000231602"/>
    </source>
</evidence>
<dbReference type="Pfam" id="PF00468">
    <property type="entry name" value="Ribosomal_L34"/>
    <property type="match status" value="1"/>
</dbReference>
<dbReference type="EMBL" id="PCXV01000006">
    <property type="protein sequence ID" value="PIR44372.1"/>
    <property type="molecule type" value="Genomic_DNA"/>
</dbReference>
<evidence type="ECO:0000313" key="7">
    <source>
        <dbReference type="EMBL" id="PIR44372.1"/>
    </source>
</evidence>
<dbReference type="PANTHER" id="PTHR14503">
    <property type="entry name" value="MITOCHONDRIAL RIBOSOMAL PROTEIN 34 FAMILY MEMBER"/>
    <property type="match status" value="1"/>
</dbReference>
<dbReference type="FunFam" id="1.10.287.3980:FF:000001">
    <property type="entry name" value="Mitochondrial ribosomal protein L34"/>
    <property type="match status" value="1"/>
</dbReference>
<comment type="similarity">
    <text evidence="1 5">Belongs to the bacterial ribosomal protein bL34 family.</text>
</comment>
<feature type="region of interest" description="Disordered" evidence="6">
    <location>
        <begin position="1"/>
        <end position="44"/>
    </location>
</feature>
<evidence type="ECO:0000256" key="6">
    <source>
        <dbReference type="SAM" id="MobiDB-lite"/>
    </source>
</evidence>
<keyword evidence="3 5" id="KW-0687">Ribonucleoprotein</keyword>
<protein>
    <recommendedName>
        <fullName evidence="4 5">Large ribosomal subunit protein bL34</fullName>
    </recommendedName>
</protein>
<dbReference type="GO" id="GO:0005840">
    <property type="term" value="C:ribosome"/>
    <property type="evidence" value="ECO:0007669"/>
    <property type="project" value="UniProtKB-KW"/>
</dbReference>
<dbReference type="GO" id="GO:0003735">
    <property type="term" value="F:structural constituent of ribosome"/>
    <property type="evidence" value="ECO:0007669"/>
    <property type="project" value="InterPro"/>
</dbReference>
<comment type="caution">
    <text evidence="7">The sequence shown here is derived from an EMBL/GenBank/DDBJ whole genome shotgun (WGS) entry which is preliminary data.</text>
</comment>
<dbReference type="PANTHER" id="PTHR14503:SF4">
    <property type="entry name" value="LARGE RIBOSOMAL SUBUNIT PROTEIN BL34M"/>
    <property type="match status" value="1"/>
</dbReference>
<evidence type="ECO:0000256" key="4">
    <source>
        <dbReference type="ARBA" id="ARBA00035177"/>
    </source>
</evidence>
<reference evidence="7 8" key="1">
    <citation type="submission" date="2017-09" db="EMBL/GenBank/DDBJ databases">
        <title>Depth-based differentiation of microbial function through sediment-hosted aquifers and enrichment of novel symbionts in the deep terrestrial subsurface.</title>
        <authorList>
            <person name="Probst A.J."/>
            <person name="Ladd B."/>
            <person name="Jarett J.K."/>
            <person name="Geller-Mcgrath D.E."/>
            <person name="Sieber C.M."/>
            <person name="Emerson J.B."/>
            <person name="Anantharaman K."/>
            <person name="Thomas B.C."/>
            <person name="Malmstrom R."/>
            <person name="Stieglmeier M."/>
            <person name="Klingl A."/>
            <person name="Woyke T."/>
            <person name="Ryan C.M."/>
            <person name="Banfield J.F."/>
        </authorList>
    </citation>
    <scope>NUCLEOTIDE SEQUENCE [LARGE SCALE GENOMIC DNA]</scope>
    <source>
        <strain evidence="7">CG10_big_fil_rev_8_21_14_0_10_31_9</strain>
    </source>
</reference>
<dbReference type="Proteomes" id="UP000231602">
    <property type="component" value="Unassembled WGS sequence"/>
</dbReference>
<accession>A0A2H0RCU7</accession>
<evidence type="ECO:0000256" key="1">
    <source>
        <dbReference type="ARBA" id="ARBA00010111"/>
    </source>
</evidence>
<evidence type="ECO:0000256" key="2">
    <source>
        <dbReference type="ARBA" id="ARBA00022980"/>
    </source>
</evidence>
<dbReference type="Gene3D" id="1.10.287.3980">
    <property type="match status" value="1"/>
</dbReference>
<dbReference type="GO" id="GO:1990904">
    <property type="term" value="C:ribonucleoprotein complex"/>
    <property type="evidence" value="ECO:0007669"/>
    <property type="project" value="UniProtKB-KW"/>
</dbReference>